<feature type="transmembrane region" description="Helical" evidence="5">
    <location>
        <begin position="91"/>
        <end position="113"/>
    </location>
</feature>
<evidence type="ECO:0000256" key="3">
    <source>
        <dbReference type="ARBA" id="ARBA00022989"/>
    </source>
</evidence>
<sequence length="535" mass="61568">MNEKNGLIVSWKRSNEIIASIYIVAILAIFPLVFHDYYYDILSVKYMFYYGSVIALVVLILITALIYMHVDARDYQWENTRYVIKQFRKKALNIADWAMIIFMVAVTISTFQSDYFYESFWGNEGRYTGMFLILLYFVSFFIITRCLKFKRWYLDIFLAAGMIACIIGIFQFFKMDPIGFKVGLSWDDYRIFASTIGNINTYTSYIALISGMSVVLFVNENTFYRKVWYTFCVVISLFALITGISDNAYLALIALFGLLPLYLFNGIGGIKKYLLLLALLFSEFQLIDVIISSVPEHVLEINGLFNIVVGYDKFQYVVAGLWAATALIHILETKLFKESCVQKKSNLGRWIWLILIIVGIFCVGYILYDANIKGNGDQYGSLKTYLVINDDWGTRRGYIWRIGIESYRKFPLIHKIFGYGPDTFGIITVNNYYEEMASRFFEKFDSAHNEYLQYFITIGFVGLIAYLSLLFTSIMEMFNASSKNSFLIPISFSIICYAAQAVVNISVPIVAPIMFTLLMIGVAAARETVDMRDKI</sequence>
<protein>
    <submittedName>
        <fullName evidence="7">O-Antigen ligase</fullName>
    </submittedName>
</protein>
<keyword evidence="8" id="KW-1185">Reference proteome</keyword>
<feature type="transmembrane region" description="Helical" evidence="5">
    <location>
        <begin position="152"/>
        <end position="173"/>
    </location>
</feature>
<comment type="subcellular location">
    <subcellularLocation>
        <location evidence="1">Membrane</location>
        <topology evidence="1">Multi-pass membrane protein</topology>
    </subcellularLocation>
</comment>
<keyword evidence="7" id="KW-0436">Ligase</keyword>
<feature type="transmembrane region" description="Helical" evidence="5">
    <location>
        <begin position="509"/>
        <end position="525"/>
    </location>
</feature>
<dbReference type="PANTHER" id="PTHR37422:SF13">
    <property type="entry name" value="LIPOPOLYSACCHARIDE BIOSYNTHESIS PROTEIN PA4999-RELATED"/>
    <property type="match status" value="1"/>
</dbReference>
<feature type="transmembrane region" description="Helical" evidence="5">
    <location>
        <begin position="274"/>
        <end position="294"/>
    </location>
</feature>
<feature type="transmembrane region" description="Helical" evidence="5">
    <location>
        <begin position="250"/>
        <end position="267"/>
    </location>
</feature>
<reference evidence="7 8" key="1">
    <citation type="submission" date="2018-06" db="EMBL/GenBank/DDBJ databases">
        <authorList>
            <consortium name="Pathogen Informatics"/>
            <person name="Doyle S."/>
        </authorList>
    </citation>
    <scope>NUCLEOTIDE SEQUENCE [LARGE SCALE GENOMIC DNA]</scope>
    <source>
        <strain evidence="7 8">NCTC11224</strain>
    </source>
</reference>
<keyword evidence="3 5" id="KW-1133">Transmembrane helix</keyword>
<name>A0A2X2UID9_9FIRM</name>
<feature type="transmembrane region" description="Helical" evidence="5">
    <location>
        <begin position="17"/>
        <end position="34"/>
    </location>
</feature>
<feature type="transmembrane region" description="Helical" evidence="5">
    <location>
        <begin position="46"/>
        <end position="70"/>
    </location>
</feature>
<evidence type="ECO:0000256" key="1">
    <source>
        <dbReference type="ARBA" id="ARBA00004141"/>
    </source>
</evidence>
<dbReference type="AlphaFoldDB" id="A0A2X2UID9"/>
<dbReference type="GO" id="GO:0016874">
    <property type="term" value="F:ligase activity"/>
    <property type="evidence" value="ECO:0007669"/>
    <property type="project" value="UniProtKB-KW"/>
</dbReference>
<evidence type="ECO:0000313" key="7">
    <source>
        <dbReference type="EMBL" id="SQB11645.1"/>
    </source>
</evidence>
<feature type="transmembrane region" description="Helical" evidence="5">
    <location>
        <begin position="314"/>
        <end position="331"/>
    </location>
</feature>
<keyword evidence="4 5" id="KW-0472">Membrane</keyword>
<dbReference type="EMBL" id="UAVW01000009">
    <property type="protein sequence ID" value="SQB11645.1"/>
    <property type="molecule type" value="Genomic_DNA"/>
</dbReference>
<evidence type="ECO:0000256" key="2">
    <source>
        <dbReference type="ARBA" id="ARBA00022692"/>
    </source>
</evidence>
<dbReference type="RefSeq" id="WP_112482191.1">
    <property type="nucleotide sequence ID" value="NZ_JAIWZC010000001.1"/>
</dbReference>
<proteinExistence type="predicted"/>
<dbReference type="PANTHER" id="PTHR37422">
    <property type="entry name" value="TEICHURONIC ACID BIOSYNTHESIS PROTEIN TUAE"/>
    <property type="match status" value="1"/>
</dbReference>
<evidence type="ECO:0000313" key="8">
    <source>
        <dbReference type="Proteomes" id="UP000251853"/>
    </source>
</evidence>
<feature type="transmembrane region" description="Helical" evidence="5">
    <location>
        <begin position="125"/>
        <end position="143"/>
    </location>
</feature>
<evidence type="ECO:0000256" key="4">
    <source>
        <dbReference type="ARBA" id="ARBA00023136"/>
    </source>
</evidence>
<accession>A0A2X2UID9</accession>
<evidence type="ECO:0000256" key="5">
    <source>
        <dbReference type="SAM" id="Phobius"/>
    </source>
</evidence>
<feature type="transmembrane region" description="Helical" evidence="5">
    <location>
        <begin position="199"/>
        <end position="218"/>
    </location>
</feature>
<keyword evidence="2 5" id="KW-0812">Transmembrane</keyword>
<feature type="transmembrane region" description="Helical" evidence="5">
    <location>
        <begin position="486"/>
        <end position="503"/>
    </location>
</feature>
<gene>
    <name evidence="7" type="ORF">NCTC11224_03027</name>
</gene>
<dbReference type="Proteomes" id="UP000251853">
    <property type="component" value="Unassembled WGS sequence"/>
</dbReference>
<feature type="transmembrane region" description="Helical" evidence="5">
    <location>
        <begin position="351"/>
        <end position="368"/>
    </location>
</feature>
<organism evidence="7 8">
    <name type="scientific">Enterocloster clostridioformis</name>
    <dbReference type="NCBI Taxonomy" id="1531"/>
    <lineage>
        <taxon>Bacteria</taxon>
        <taxon>Bacillati</taxon>
        <taxon>Bacillota</taxon>
        <taxon>Clostridia</taxon>
        <taxon>Lachnospirales</taxon>
        <taxon>Lachnospiraceae</taxon>
        <taxon>Enterocloster</taxon>
    </lineage>
</organism>
<dbReference type="InterPro" id="IPR051533">
    <property type="entry name" value="WaaL-like"/>
</dbReference>
<feature type="transmembrane region" description="Helical" evidence="5">
    <location>
        <begin position="451"/>
        <end position="474"/>
    </location>
</feature>
<evidence type="ECO:0000259" key="6">
    <source>
        <dbReference type="Pfam" id="PF04932"/>
    </source>
</evidence>
<feature type="domain" description="O-antigen ligase-related" evidence="6">
    <location>
        <begin position="344"/>
        <end position="467"/>
    </location>
</feature>
<dbReference type="GO" id="GO:0016020">
    <property type="term" value="C:membrane"/>
    <property type="evidence" value="ECO:0007669"/>
    <property type="project" value="UniProtKB-SubCell"/>
</dbReference>
<dbReference type="InterPro" id="IPR007016">
    <property type="entry name" value="O-antigen_ligase-rel_domated"/>
</dbReference>
<dbReference type="Pfam" id="PF04932">
    <property type="entry name" value="Wzy_C"/>
    <property type="match status" value="1"/>
</dbReference>
<feature type="transmembrane region" description="Helical" evidence="5">
    <location>
        <begin position="227"/>
        <end position="244"/>
    </location>
</feature>